<evidence type="ECO:0000256" key="1">
    <source>
        <dbReference type="SAM" id="SignalP"/>
    </source>
</evidence>
<keyword evidence="3" id="KW-1185">Reference proteome</keyword>
<feature type="chain" id="PRO_5036759164" evidence="1">
    <location>
        <begin position="22"/>
        <end position="378"/>
    </location>
</feature>
<evidence type="ECO:0000313" key="3">
    <source>
        <dbReference type="Proteomes" id="UP000608345"/>
    </source>
</evidence>
<dbReference type="RefSeq" id="WP_189385900.1">
    <property type="nucleotide sequence ID" value="NZ_BAABFY010000045.1"/>
</dbReference>
<keyword evidence="2" id="KW-0449">Lipoprotein</keyword>
<comment type="caution">
    <text evidence="2">The sequence shown here is derived from an EMBL/GenBank/DDBJ whole genome shotgun (WGS) entry which is preliminary data.</text>
</comment>
<organism evidence="2 3">
    <name type="scientific">Advenella faeciporci</name>
    <dbReference type="NCBI Taxonomy" id="797535"/>
    <lineage>
        <taxon>Bacteria</taxon>
        <taxon>Pseudomonadati</taxon>
        <taxon>Pseudomonadota</taxon>
        <taxon>Betaproteobacteria</taxon>
        <taxon>Burkholderiales</taxon>
        <taxon>Alcaligenaceae</taxon>
    </lineage>
</organism>
<sequence length="378" mass="41182">MRINARHLTASGLIAAATLLAGCNAVSEIMGDGEQVDYKSTVRGDPLSIPPDLSSADIKPQYTAPGGVASASVYNKSVAAANAANAKGATVLPTIDGMEVRRSGDLRWLEINQDPNIVYPKLVAFWSDEGFTINRDNPKAGIIETDWAENRAKIPGNFLRRALGSIVDMVSDSGERERFHTRLERVNGKTEVYISHERMVETQMDRDGTEFKWLPANEDPGLNAAMLSRLMVYLGADKARAEQQIRQSAVAAPVANKPKIANFVEGTTALSVNESQDLAWRRVGNALSASGFKIENSNATNGTYVIRYLDTDTGEKRQEANFITRLWGDKGNLTPLPYTIEVNAQGAQSLVTVRDQNGNADNSTTARRILTVIAQKMN</sequence>
<dbReference type="InterPro" id="IPR010653">
    <property type="entry name" value="NlpB/DapX"/>
</dbReference>
<accession>A0A918JPF0</accession>
<feature type="signal peptide" evidence="1">
    <location>
        <begin position="1"/>
        <end position="21"/>
    </location>
</feature>
<name>A0A918JPF0_9BURK</name>
<protein>
    <submittedName>
        <fullName evidence="2">Lipoprotein</fullName>
    </submittedName>
</protein>
<dbReference type="Pfam" id="PF06804">
    <property type="entry name" value="Lipoprotein_18"/>
    <property type="match status" value="1"/>
</dbReference>
<dbReference type="Proteomes" id="UP000608345">
    <property type="component" value="Unassembled WGS sequence"/>
</dbReference>
<reference evidence="2" key="1">
    <citation type="journal article" date="2014" name="Int. J. Syst. Evol. Microbiol.">
        <title>Complete genome sequence of Corynebacterium casei LMG S-19264T (=DSM 44701T), isolated from a smear-ripened cheese.</title>
        <authorList>
            <consortium name="US DOE Joint Genome Institute (JGI-PGF)"/>
            <person name="Walter F."/>
            <person name="Albersmeier A."/>
            <person name="Kalinowski J."/>
            <person name="Ruckert C."/>
        </authorList>
    </citation>
    <scope>NUCLEOTIDE SEQUENCE</scope>
    <source>
        <strain evidence="2">KCTC 23732</strain>
    </source>
</reference>
<dbReference type="PROSITE" id="PS51257">
    <property type="entry name" value="PROKAR_LIPOPROTEIN"/>
    <property type="match status" value="1"/>
</dbReference>
<evidence type="ECO:0000313" key="2">
    <source>
        <dbReference type="EMBL" id="GGW94680.1"/>
    </source>
</evidence>
<keyword evidence="1" id="KW-0732">Signal</keyword>
<dbReference type="AlphaFoldDB" id="A0A918JPF0"/>
<gene>
    <name evidence="2" type="ORF">GCM10011450_25640</name>
</gene>
<dbReference type="EMBL" id="BMYS01000023">
    <property type="protein sequence ID" value="GGW94680.1"/>
    <property type="molecule type" value="Genomic_DNA"/>
</dbReference>
<reference evidence="2" key="2">
    <citation type="submission" date="2020-09" db="EMBL/GenBank/DDBJ databases">
        <authorList>
            <person name="Sun Q."/>
            <person name="Kim S."/>
        </authorList>
    </citation>
    <scope>NUCLEOTIDE SEQUENCE</scope>
    <source>
        <strain evidence="2">KCTC 23732</strain>
    </source>
</reference>
<dbReference type="InterPro" id="IPR042268">
    <property type="entry name" value="BamC_C"/>
</dbReference>
<dbReference type="Gene3D" id="3.30.310.170">
    <property type="entry name" value="Outer membrane protein assembly factor BamC"/>
    <property type="match status" value="1"/>
</dbReference>
<proteinExistence type="predicted"/>